<dbReference type="Pfam" id="PF09957">
    <property type="entry name" value="VapB_antitoxin"/>
    <property type="match status" value="1"/>
</dbReference>
<name>A8QM32_9BACT</name>
<dbReference type="AlphaFoldDB" id="A8QM32"/>
<sequence length="58" mass="6669">MKTNIIIDEQLIANALKVTGLKTKKEVIEMGLKTLIDLKKQEQIKQFKGNLKWEGDLE</sequence>
<accession>A8QM32</accession>
<organism evidence="1">
    <name type="scientific">uncultured marine bacterium HOT0_07D09</name>
    <dbReference type="NCBI Taxonomy" id="415455"/>
    <lineage>
        <taxon>Bacteria</taxon>
        <taxon>environmental samples</taxon>
    </lineage>
</organism>
<gene>
    <name evidence="1" type="ORF">HOT0_07D09.0004</name>
</gene>
<dbReference type="InterPro" id="IPR019239">
    <property type="entry name" value="VapB_antitoxin"/>
</dbReference>
<evidence type="ECO:0000313" key="1">
    <source>
        <dbReference type="EMBL" id="ABL97516.1"/>
    </source>
</evidence>
<reference evidence="1" key="1">
    <citation type="journal article" date="2007" name="Proc. Natl. Acad. Sci. U.S.A.">
        <title>Low genomic diversity in tropical oceanic N2-fixing cyanobacteria.</title>
        <authorList>
            <person name="Zehr J.P."/>
            <person name="Bench S.R."/>
            <person name="Mondragon E.A."/>
            <person name="McCarren J."/>
            <person name="DeLong E.F."/>
        </authorList>
    </citation>
    <scope>NUCLEOTIDE SEQUENCE</scope>
</reference>
<evidence type="ECO:0008006" key="2">
    <source>
        <dbReference type="Google" id="ProtNLM"/>
    </source>
</evidence>
<protein>
    <recommendedName>
        <fullName evidence="2">Transcription regulator of the Arc/MetJ class</fullName>
    </recommendedName>
</protein>
<proteinExistence type="predicted"/>
<dbReference type="EMBL" id="EF089390">
    <property type="protein sequence ID" value="ABL97516.1"/>
    <property type="molecule type" value="Genomic_DNA"/>
</dbReference>